<dbReference type="HOGENOM" id="CLU_1068844_0_0_11"/>
<name>C9Z8I0_STRSW</name>
<protein>
    <recommendedName>
        <fullName evidence="3">VWFA domain-containing protein</fullName>
    </recommendedName>
</protein>
<keyword evidence="2" id="KW-1185">Reference proteome</keyword>
<accession>C9Z8I0</accession>
<dbReference type="Proteomes" id="UP000001444">
    <property type="component" value="Chromosome"/>
</dbReference>
<proteinExistence type="predicted"/>
<dbReference type="eggNOG" id="ENOG5031R4X">
    <property type="taxonomic scope" value="Bacteria"/>
</dbReference>
<dbReference type="KEGG" id="scb:SCAB_29071"/>
<gene>
    <name evidence="1" type="ordered locus">SCAB_29071</name>
</gene>
<sequence>MTACSVGSSPHGKLAQDKRILASCDAAAPPASDIQIDGTGSSASKVITEERMAAIEQIVRTTAICSGRLRVTVFSASSAATAMLFDGPLPLHGATDNARLKRVAKVVDDTMTEIRDVYGPAVAGLKGKGSDITAQYRLAGEWINQVGGDFRLHMYLLTDGFQNVGIDLGKRAVSKQEVAELANKTAMPKIPGASVTVAGLGRVAGTPPRSDIVEGLVNYYDALCKKTGAAECVSVTDYTSEGR</sequence>
<evidence type="ECO:0000313" key="2">
    <source>
        <dbReference type="Proteomes" id="UP000001444"/>
    </source>
</evidence>
<organism evidence="1 2">
    <name type="scientific">Streptomyces scabiei (strain 87.22)</name>
    <dbReference type="NCBI Taxonomy" id="680198"/>
    <lineage>
        <taxon>Bacteria</taxon>
        <taxon>Bacillati</taxon>
        <taxon>Actinomycetota</taxon>
        <taxon>Actinomycetes</taxon>
        <taxon>Kitasatosporales</taxon>
        <taxon>Streptomycetaceae</taxon>
        <taxon>Streptomyces</taxon>
    </lineage>
</organism>
<evidence type="ECO:0000313" key="1">
    <source>
        <dbReference type="EMBL" id="CBG70007.1"/>
    </source>
</evidence>
<dbReference type="STRING" id="680198.SCAB_29071"/>
<evidence type="ECO:0008006" key="3">
    <source>
        <dbReference type="Google" id="ProtNLM"/>
    </source>
</evidence>
<dbReference type="AlphaFoldDB" id="C9Z8I0"/>
<reference evidence="1 2" key="1">
    <citation type="journal article" date="2010" name="Mol. Plant Microbe Interact.">
        <title>Streptomyces scabies 87-22 contains a coronafacic acid-like biosynthetic cluster that contributes to plant-microbe interactions.</title>
        <authorList>
            <person name="Bignell D.R."/>
            <person name="Seipke R.F."/>
            <person name="Huguet-Tapia J.C."/>
            <person name="Chambers A.H."/>
            <person name="Parry R.J."/>
            <person name="Loria R."/>
        </authorList>
    </citation>
    <scope>NUCLEOTIDE SEQUENCE [LARGE SCALE GENOMIC DNA]</scope>
    <source>
        <strain evidence="1 2">87.22</strain>
    </source>
</reference>
<dbReference type="EMBL" id="FN554889">
    <property type="protein sequence ID" value="CBG70007.1"/>
    <property type="molecule type" value="Genomic_DNA"/>
</dbReference>